<dbReference type="SUPFAM" id="SSF55298">
    <property type="entry name" value="YjgF-like"/>
    <property type="match status" value="1"/>
</dbReference>
<comment type="caution">
    <text evidence="1">The sequence shown here is derived from an EMBL/GenBank/DDBJ whole genome shotgun (WGS) entry which is preliminary data.</text>
</comment>
<dbReference type="EMBL" id="JAUTBK010000002">
    <property type="protein sequence ID" value="MDQ1208656.1"/>
    <property type="molecule type" value="Genomic_DNA"/>
</dbReference>
<evidence type="ECO:0000313" key="1">
    <source>
        <dbReference type="EMBL" id="MDQ1208656.1"/>
    </source>
</evidence>
<organism evidence="1 2">
    <name type="scientific">Acinetobacter baylyi</name>
    <dbReference type="NCBI Taxonomy" id="202950"/>
    <lineage>
        <taxon>Bacteria</taxon>
        <taxon>Pseudomonadati</taxon>
        <taxon>Pseudomonadota</taxon>
        <taxon>Gammaproteobacteria</taxon>
        <taxon>Moraxellales</taxon>
        <taxon>Moraxellaceae</taxon>
        <taxon>Acinetobacter</taxon>
    </lineage>
</organism>
<dbReference type="Proteomes" id="UP001233360">
    <property type="component" value="Unassembled WGS sequence"/>
</dbReference>
<gene>
    <name evidence="1" type="ORF">QE380_001579</name>
</gene>
<dbReference type="Gene3D" id="3.30.1330.40">
    <property type="entry name" value="RutC-like"/>
    <property type="match status" value="1"/>
</dbReference>
<dbReference type="CDD" id="cd02199">
    <property type="entry name" value="YjgF_YER057c_UK114_like_1"/>
    <property type="match status" value="1"/>
</dbReference>
<dbReference type="RefSeq" id="WP_307003208.1">
    <property type="nucleotide sequence ID" value="NZ_JAUTBK010000002.1"/>
</dbReference>
<dbReference type="PANTHER" id="PTHR43760:SF1">
    <property type="entry name" value="ENDORIBONUCLEASE L-PSP_CHORISMATE MUTASE-LIKE DOMAIN-CONTAINING PROTEIN"/>
    <property type="match status" value="1"/>
</dbReference>
<proteinExistence type="predicted"/>
<sequence>MNRDDAFLTVQARLGYDFSGDIKIGGKYTSLIEHAGLAYMSGQIPRVEDKVQVCGKVGFDVDLSQAQLAASISTMRALAILKQHYGTLQVVEKVLQMNVFIHSTADFTHQSEVADGASEILYEILGSDTGQHTRTSVSVCQLPKNASVEINFIVALKQNNGQE</sequence>
<dbReference type="PANTHER" id="PTHR43760">
    <property type="entry name" value="ENDORIBONUCLEASE-RELATED"/>
    <property type="match status" value="1"/>
</dbReference>
<dbReference type="InterPro" id="IPR006175">
    <property type="entry name" value="YjgF/YER057c/UK114"/>
</dbReference>
<dbReference type="Pfam" id="PF01042">
    <property type="entry name" value="Ribonuc_L-PSP"/>
    <property type="match status" value="1"/>
</dbReference>
<accession>A0ABU0UVT3</accession>
<reference evidence="1 2" key="1">
    <citation type="submission" date="2023-07" db="EMBL/GenBank/DDBJ databases">
        <title>Functional and genomic diversity of the sorghum phyllosphere microbiome.</title>
        <authorList>
            <person name="Shade A."/>
        </authorList>
    </citation>
    <scope>NUCLEOTIDE SEQUENCE [LARGE SCALE GENOMIC DNA]</scope>
    <source>
        <strain evidence="1 2">SORGH_AS_0887</strain>
    </source>
</reference>
<dbReference type="InterPro" id="IPR013813">
    <property type="entry name" value="Endoribo_LPSP/chorism_mut-like"/>
</dbReference>
<dbReference type="InterPro" id="IPR035959">
    <property type="entry name" value="RutC-like_sf"/>
</dbReference>
<evidence type="ECO:0000313" key="2">
    <source>
        <dbReference type="Proteomes" id="UP001233360"/>
    </source>
</evidence>
<protein>
    <submittedName>
        <fullName evidence="1">Enamine deaminase RidA (YjgF/YER057c/UK114 family)</fullName>
    </submittedName>
</protein>
<name>A0ABU0UVT3_ACIBI</name>
<keyword evidence="2" id="KW-1185">Reference proteome</keyword>